<keyword evidence="2" id="KW-1185">Reference proteome</keyword>
<dbReference type="Proteomes" id="UP000199632">
    <property type="component" value="Unassembled WGS sequence"/>
</dbReference>
<organism evidence="1 2">
    <name type="scientific">Asanoa ishikariensis</name>
    <dbReference type="NCBI Taxonomy" id="137265"/>
    <lineage>
        <taxon>Bacteria</taxon>
        <taxon>Bacillati</taxon>
        <taxon>Actinomycetota</taxon>
        <taxon>Actinomycetes</taxon>
        <taxon>Micromonosporales</taxon>
        <taxon>Micromonosporaceae</taxon>
        <taxon>Asanoa</taxon>
    </lineage>
</organism>
<dbReference type="GO" id="GO:0003824">
    <property type="term" value="F:catalytic activity"/>
    <property type="evidence" value="ECO:0007669"/>
    <property type="project" value="UniProtKB-ARBA"/>
</dbReference>
<evidence type="ECO:0000313" key="1">
    <source>
        <dbReference type="EMBL" id="SDZ64015.1"/>
    </source>
</evidence>
<dbReference type="InterPro" id="IPR001753">
    <property type="entry name" value="Enoyl-CoA_hydra/iso"/>
</dbReference>
<dbReference type="Gene3D" id="3.90.226.10">
    <property type="entry name" value="2-enoyl-CoA Hydratase, Chain A, domain 1"/>
    <property type="match status" value="1"/>
</dbReference>
<reference evidence="2" key="1">
    <citation type="submission" date="2016-10" db="EMBL/GenBank/DDBJ databases">
        <authorList>
            <person name="Varghese N."/>
            <person name="Submissions S."/>
        </authorList>
    </citation>
    <scope>NUCLEOTIDE SEQUENCE [LARGE SCALE GENOMIC DNA]</scope>
    <source>
        <strain evidence="2">DSM 44718</strain>
    </source>
</reference>
<dbReference type="EMBL" id="FNQB01000005">
    <property type="protein sequence ID" value="SDZ64015.1"/>
    <property type="molecule type" value="Genomic_DNA"/>
</dbReference>
<protein>
    <submittedName>
        <fullName evidence="1">Enoyl-CoA hydratase</fullName>
    </submittedName>
</protein>
<sequence length="243" mass="25227">MISVEERGAVSVVRFENGPVNVLDLDTLRELTSTLAGLIDAPAVVLTGAGRAFSAGVDLKRLYEGGEAYTRDFLLALGVAFRAVFDHPRPVVAAVNGHAIAGGCVIAAGCDYRFMSGGTIGVTELLVGVPFPATALEAIRYVVGPRTAALVNTGRTLRPDEALAVGLVDEVVPPEGLLDAALARAEAFAAIPAVSFAMTKAALRADASRLMAGGSTDEVIEVWNSPAVRAAISSYLERLAHRG</sequence>
<dbReference type="GO" id="GO:0006635">
    <property type="term" value="P:fatty acid beta-oxidation"/>
    <property type="evidence" value="ECO:0007669"/>
    <property type="project" value="TreeGrafter"/>
</dbReference>
<evidence type="ECO:0000313" key="2">
    <source>
        <dbReference type="Proteomes" id="UP000199632"/>
    </source>
</evidence>
<dbReference type="AlphaFoldDB" id="A0A1H3UQ64"/>
<dbReference type="CDD" id="cd06558">
    <property type="entry name" value="crotonase-like"/>
    <property type="match status" value="1"/>
</dbReference>
<proteinExistence type="predicted"/>
<gene>
    <name evidence="1" type="ORF">SAMN05421684_7645</name>
</gene>
<dbReference type="PANTHER" id="PTHR11941:SF45">
    <property type="entry name" value="ENOYL-COA DELTA ISOMERASE 1, MITOCHONDRIAL"/>
    <property type="match status" value="1"/>
</dbReference>
<dbReference type="SUPFAM" id="SSF52096">
    <property type="entry name" value="ClpP/crotonase"/>
    <property type="match status" value="1"/>
</dbReference>
<name>A0A1H3UQ64_9ACTN</name>
<dbReference type="Pfam" id="PF00378">
    <property type="entry name" value="ECH_1"/>
    <property type="match status" value="1"/>
</dbReference>
<accession>A0A1H3UQ64</accession>
<dbReference type="RefSeq" id="WP_090803257.1">
    <property type="nucleotide sequence ID" value="NZ_BOND01000029.1"/>
</dbReference>
<dbReference type="OrthoDB" id="8640486at2"/>
<dbReference type="PANTHER" id="PTHR11941">
    <property type="entry name" value="ENOYL-COA HYDRATASE-RELATED"/>
    <property type="match status" value="1"/>
</dbReference>
<dbReference type="InterPro" id="IPR029045">
    <property type="entry name" value="ClpP/crotonase-like_dom_sf"/>
</dbReference>
<dbReference type="STRING" id="137265.SAMN05421684_7645"/>